<dbReference type="RefSeq" id="WP_179579508.1">
    <property type="nucleotide sequence ID" value="NZ_JACCFM010000001.1"/>
</dbReference>
<organism evidence="1 2">
    <name type="scientific">Glaciibacter psychrotolerans</name>
    <dbReference type="NCBI Taxonomy" id="670054"/>
    <lineage>
        <taxon>Bacteria</taxon>
        <taxon>Bacillati</taxon>
        <taxon>Actinomycetota</taxon>
        <taxon>Actinomycetes</taxon>
        <taxon>Micrococcales</taxon>
        <taxon>Microbacteriaceae</taxon>
        <taxon>Glaciibacter</taxon>
    </lineage>
</organism>
<proteinExistence type="predicted"/>
<reference evidence="1 2" key="1">
    <citation type="submission" date="2020-07" db="EMBL/GenBank/DDBJ databases">
        <title>Sequencing the genomes of 1000 actinobacteria strains.</title>
        <authorList>
            <person name="Klenk H.-P."/>
        </authorList>
    </citation>
    <scope>NUCLEOTIDE SEQUENCE [LARGE SCALE GENOMIC DNA]</scope>
    <source>
        <strain evidence="1 2">LI1</strain>
    </source>
</reference>
<dbReference type="Proteomes" id="UP000537260">
    <property type="component" value="Unassembled WGS sequence"/>
</dbReference>
<sequence>MTKVQMMAGTLAANLQDRTLNGLLLKYGEVGRTNLGRIKVKRGAFAMPADIKSFLNLNLGHDAMKPVARALFAQDTDEGIFGTWRVEDTPEGNALLAQYDANDPAAPRKLSIEVDGIVIKDGEAIKGVIHGGAIVPAGAFPSSTLMAADVGELNVVEDPAVEQDPAASSEPVVTEEKFTDEYTDENGVTRSRTTTRTTTVDGDTTTITETTVIEEPAATQEEDPTVTLPNTLNAAKAGTIITKPKHDLGAIYAAVASLKSVAPSAAAHTLLAALSDITISGAGALPAAGVLQNNWLGQVWQGKTYERRYINLGKLGTEINAAGKKGFKIFRGTEADPKTTLGNTWNGNKSAVTSGTGYTKTIESTLRRFAFAADIAREFYDLPGGTEVVEAFIRLIVEDYATWSDQKALADIVTTAGAPIAPSAYPAQYNASIGQVIQGILTVKRANDIPSYAIVNETAMDQLLYTPKDLIPEFISLDFNTDGEGTADGKVSVVSAPDAFFTGIKANKPAAIVGAQNAIEFDEVSSTPIQIDALELAKGGVDRALHGYLQTLIVRPEAVVLVGEAAA</sequence>
<dbReference type="AlphaFoldDB" id="A0A7Z0J719"/>
<keyword evidence="2" id="KW-1185">Reference proteome</keyword>
<comment type="caution">
    <text evidence="1">The sequence shown here is derived from an EMBL/GenBank/DDBJ whole genome shotgun (WGS) entry which is preliminary data.</text>
</comment>
<name>A0A7Z0J719_9MICO</name>
<dbReference type="EMBL" id="JACCFM010000001">
    <property type="protein sequence ID" value="NYJ20811.1"/>
    <property type="molecule type" value="Genomic_DNA"/>
</dbReference>
<accession>A0A7Z0J719</accession>
<evidence type="ECO:0000313" key="1">
    <source>
        <dbReference type="EMBL" id="NYJ20811.1"/>
    </source>
</evidence>
<evidence type="ECO:0000313" key="2">
    <source>
        <dbReference type="Proteomes" id="UP000537260"/>
    </source>
</evidence>
<gene>
    <name evidence="1" type="ORF">HNR05_002602</name>
</gene>
<protein>
    <submittedName>
        <fullName evidence="1">Uncharacterized protein</fullName>
    </submittedName>
</protein>